<dbReference type="AlphaFoldDB" id="A0AA38IS12"/>
<keyword evidence="2" id="KW-1185">Reference proteome</keyword>
<dbReference type="Proteomes" id="UP001168821">
    <property type="component" value="Unassembled WGS sequence"/>
</dbReference>
<evidence type="ECO:0000313" key="1">
    <source>
        <dbReference type="EMBL" id="KAJ3660154.1"/>
    </source>
</evidence>
<comment type="caution">
    <text evidence="1">The sequence shown here is derived from an EMBL/GenBank/DDBJ whole genome shotgun (WGS) entry which is preliminary data.</text>
</comment>
<dbReference type="EMBL" id="JALNTZ010000002">
    <property type="protein sequence ID" value="KAJ3660154.1"/>
    <property type="molecule type" value="Genomic_DNA"/>
</dbReference>
<gene>
    <name evidence="1" type="ORF">Zmor_004623</name>
</gene>
<sequence>MTSLPNLASLRLKSLTMRKKKDEREENPVESLLKPIESLDADYDSDVSEISDVFEEFHRNSYLRPQNKHYLSKREADLQTMDDFTDDFKKTMAELRSDLNIGDDLLLENTAEVAKIFDEGKDPAVFSKIETKEEISEMLQDGTDTIPRLQELQRMRKASDTSSGSIIWQMLAANSDNKKFEISPPGFNTFKQKQPHWLQRASVSWVEIDQATLKCEKWLEQCPRFTRKK</sequence>
<organism evidence="1 2">
    <name type="scientific">Zophobas morio</name>
    <dbReference type="NCBI Taxonomy" id="2755281"/>
    <lineage>
        <taxon>Eukaryota</taxon>
        <taxon>Metazoa</taxon>
        <taxon>Ecdysozoa</taxon>
        <taxon>Arthropoda</taxon>
        <taxon>Hexapoda</taxon>
        <taxon>Insecta</taxon>
        <taxon>Pterygota</taxon>
        <taxon>Neoptera</taxon>
        <taxon>Endopterygota</taxon>
        <taxon>Coleoptera</taxon>
        <taxon>Polyphaga</taxon>
        <taxon>Cucujiformia</taxon>
        <taxon>Tenebrionidae</taxon>
        <taxon>Zophobas</taxon>
    </lineage>
</organism>
<evidence type="ECO:0000313" key="2">
    <source>
        <dbReference type="Proteomes" id="UP001168821"/>
    </source>
</evidence>
<reference evidence="1" key="1">
    <citation type="journal article" date="2023" name="G3 (Bethesda)">
        <title>Whole genome assemblies of Zophobas morio and Tenebrio molitor.</title>
        <authorList>
            <person name="Kaur S."/>
            <person name="Stinson S.A."/>
            <person name="diCenzo G.C."/>
        </authorList>
    </citation>
    <scope>NUCLEOTIDE SEQUENCE</scope>
    <source>
        <strain evidence="1">QUZm001</strain>
    </source>
</reference>
<name>A0AA38IS12_9CUCU</name>
<accession>A0AA38IS12</accession>
<proteinExistence type="predicted"/>
<protein>
    <submittedName>
        <fullName evidence="1">Uncharacterized protein</fullName>
    </submittedName>
</protein>